<accession>A0A8J3LCB8</accession>
<gene>
    <name evidence="1" type="ORF">Cme02nite_38700</name>
</gene>
<organism evidence="1 2">
    <name type="scientific">Catellatospora methionotrophica</name>
    <dbReference type="NCBI Taxonomy" id="121620"/>
    <lineage>
        <taxon>Bacteria</taxon>
        <taxon>Bacillati</taxon>
        <taxon>Actinomycetota</taxon>
        <taxon>Actinomycetes</taxon>
        <taxon>Micromonosporales</taxon>
        <taxon>Micromonosporaceae</taxon>
        <taxon>Catellatospora</taxon>
    </lineage>
</organism>
<evidence type="ECO:0000313" key="2">
    <source>
        <dbReference type="Proteomes" id="UP000660339"/>
    </source>
</evidence>
<reference evidence="1" key="1">
    <citation type="submission" date="2021-01" db="EMBL/GenBank/DDBJ databases">
        <title>Whole genome shotgun sequence of Catellatospora methionotrophica NBRC 14553.</title>
        <authorList>
            <person name="Komaki H."/>
            <person name="Tamura T."/>
        </authorList>
    </citation>
    <scope>NUCLEOTIDE SEQUENCE</scope>
    <source>
        <strain evidence="1">NBRC 14553</strain>
    </source>
</reference>
<dbReference type="RefSeq" id="WP_166379942.1">
    <property type="nucleotide sequence ID" value="NZ_BAAATT010000005.1"/>
</dbReference>
<evidence type="ECO:0000313" key="1">
    <source>
        <dbReference type="EMBL" id="GIG15538.1"/>
    </source>
</evidence>
<dbReference type="EMBL" id="BONJ01000020">
    <property type="protein sequence ID" value="GIG15538.1"/>
    <property type="molecule type" value="Genomic_DNA"/>
</dbReference>
<name>A0A8J3LCB8_9ACTN</name>
<keyword evidence="2" id="KW-1185">Reference proteome</keyword>
<dbReference type="AlphaFoldDB" id="A0A8J3LCB8"/>
<dbReference type="Proteomes" id="UP000660339">
    <property type="component" value="Unassembled WGS sequence"/>
</dbReference>
<sequence length="243" mass="26429">MTPAEELRAAAKKIRAICAGVQATPWTEDNNDMSWQLRGGVVGEFQLIKAPKKGSTQAEYWPNAAERQHILLWQPDTALLVANWLENVAEIEKHGFRPATSAALAVARAINGEPEASATQPMPAVTVAVLDEPRTNWLLYERCACGAAPGQPCVQKRQERTRPHVNRSMLPQPPAPLVEVPAPVKKLTAENEPTVHRYVSVSLWADGWLGKCSCGIVGFGHDSKEEAHESLMAHLGADHEAGA</sequence>
<protein>
    <submittedName>
        <fullName evidence="1">Uncharacterized protein</fullName>
    </submittedName>
</protein>
<comment type="caution">
    <text evidence="1">The sequence shown here is derived from an EMBL/GenBank/DDBJ whole genome shotgun (WGS) entry which is preliminary data.</text>
</comment>
<proteinExistence type="predicted"/>